<name>A0AAW2UHI5_9LAMI</name>
<gene>
    <name evidence="1" type="ORF">Slati_3491200</name>
</gene>
<evidence type="ECO:0000313" key="1">
    <source>
        <dbReference type="EMBL" id="KAL0416593.1"/>
    </source>
</evidence>
<sequence>MTLSWSTPITRFLREGILPEDHKEARKVKIRSARFVLIDRNLYKRGFPSPLLKCLNPDKAEYVLREIHEGSCGNHSGARSSPRRC</sequence>
<reference evidence="1" key="1">
    <citation type="submission" date="2020-06" db="EMBL/GenBank/DDBJ databases">
        <authorList>
            <person name="Li T."/>
            <person name="Hu X."/>
            <person name="Zhang T."/>
            <person name="Song X."/>
            <person name="Zhang H."/>
            <person name="Dai N."/>
            <person name="Sheng W."/>
            <person name="Hou X."/>
            <person name="Wei L."/>
        </authorList>
    </citation>
    <scope>NUCLEOTIDE SEQUENCE</scope>
    <source>
        <strain evidence="1">KEN1</strain>
        <tissue evidence="1">Leaf</tissue>
    </source>
</reference>
<dbReference type="PANTHER" id="PTHR48475:SF2">
    <property type="entry name" value="RIBONUCLEASE H"/>
    <property type="match status" value="1"/>
</dbReference>
<dbReference type="AlphaFoldDB" id="A0AAW2UHI5"/>
<protein>
    <submittedName>
        <fullName evidence="1">Uncharacterized protein</fullName>
    </submittedName>
</protein>
<dbReference type="PANTHER" id="PTHR48475">
    <property type="entry name" value="RIBONUCLEASE H"/>
    <property type="match status" value="1"/>
</dbReference>
<accession>A0AAW2UHI5</accession>
<dbReference type="EMBL" id="JACGWN010000012">
    <property type="protein sequence ID" value="KAL0416593.1"/>
    <property type="molecule type" value="Genomic_DNA"/>
</dbReference>
<proteinExistence type="predicted"/>
<comment type="caution">
    <text evidence="1">The sequence shown here is derived from an EMBL/GenBank/DDBJ whole genome shotgun (WGS) entry which is preliminary data.</text>
</comment>
<organism evidence="1">
    <name type="scientific">Sesamum latifolium</name>
    <dbReference type="NCBI Taxonomy" id="2727402"/>
    <lineage>
        <taxon>Eukaryota</taxon>
        <taxon>Viridiplantae</taxon>
        <taxon>Streptophyta</taxon>
        <taxon>Embryophyta</taxon>
        <taxon>Tracheophyta</taxon>
        <taxon>Spermatophyta</taxon>
        <taxon>Magnoliopsida</taxon>
        <taxon>eudicotyledons</taxon>
        <taxon>Gunneridae</taxon>
        <taxon>Pentapetalae</taxon>
        <taxon>asterids</taxon>
        <taxon>lamiids</taxon>
        <taxon>Lamiales</taxon>
        <taxon>Pedaliaceae</taxon>
        <taxon>Sesamum</taxon>
    </lineage>
</organism>
<reference evidence="1" key="2">
    <citation type="journal article" date="2024" name="Plant">
        <title>Genomic evolution and insights into agronomic trait innovations of Sesamum species.</title>
        <authorList>
            <person name="Miao H."/>
            <person name="Wang L."/>
            <person name="Qu L."/>
            <person name="Liu H."/>
            <person name="Sun Y."/>
            <person name="Le M."/>
            <person name="Wang Q."/>
            <person name="Wei S."/>
            <person name="Zheng Y."/>
            <person name="Lin W."/>
            <person name="Duan Y."/>
            <person name="Cao H."/>
            <person name="Xiong S."/>
            <person name="Wang X."/>
            <person name="Wei L."/>
            <person name="Li C."/>
            <person name="Ma Q."/>
            <person name="Ju M."/>
            <person name="Zhao R."/>
            <person name="Li G."/>
            <person name="Mu C."/>
            <person name="Tian Q."/>
            <person name="Mei H."/>
            <person name="Zhang T."/>
            <person name="Gao T."/>
            <person name="Zhang H."/>
        </authorList>
    </citation>
    <scope>NUCLEOTIDE SEQUENCE</scope>
    <source>
        <strain evidence="1">KEN1</strain>
    </source>
</reference>